<dbReference type="Proteomes" id="UP000005239">
    <property type="component" value="Unassembled WGS sequence"/>
</dbReference>
<protein>
    <submittedName>
        <fullName evidence="1">Uncharacterized protein</fullName>
    </submittedName>
</protein>
<reference evidence="2" key="1">
    <citation type="journal article" date="2008" name="Nat. Genet.">
        <title>The Pristionchus pacificus genome provides a unique perspective on nematode lifestyle and parasitism.</title>
        <authorList>
            <person name="Dieterich C."/>
            <person name="Clifton S.W."/>
            <person name="Schuster L.N."/>
            <person name="Chinwalla A."/>
            <person name="Delehaunty K."/>
            <person name="Dinkelacker I."/>
            <person name="Fulton L."/>
            <person name="Fulton R."/>
            <person name="Godfrey J."/>
            <person name="Minx P."/>
            <person name="Mitreva M."/>
            <person name="Roeseler W."/>
            <person name="Tian H."/>
            <person name="Witte H."/>
            <person name="Yang S.P."/>
            <person name="Wilson R.K."/>
            <person name="Sommer R.J."/>
        </authorList>
    </citation>
    <scope>NUCLEOTIDE SEQUENCE [LARGE SCALE GENOMIC DNA]</scope>
    <source>
        <strain evidence="2">PS312</strain>
    </source>
</reference>
<name>A0A2A6BF57_PRIPA</name>
<sequence>MGSHSTTSVTDDAYTDVKMTLEDEYGDYGTRLYTSFYNVDQAEETTAHWTLQHITRITGRNDRRQKEYILLMKLSCFLLGCAMQAQMKKMLVD</sequence>
<evidence type="ECO:0000313" key="1">
    <source>
        <dbReference type="EnsemblMetazoa" id="PPA44395.1"/>
    </source>
</evidence>
<organism evidence="1 2">
    <name type="scientific">Pristionchus pacificus</name>
    <name type="common">Parasitic nematode worm</name>
    <dbReference type="NCBI Taxonomy" id="54126"/>
    <lineage>
        <taxon>Eukaryota</taxon>
        <taxon>Metazoa</taxon>
        <taxon>Ecdysozoa</taxon>
        <taxon>Nematoda</taxon>
        <taxon>Chromadorea</taxon>
        <taxon>Rhabditida</taxon>
        <taxon>Rhabditina</taxon>
        <taxon>Diplogasteromorpha</taxon>
        <taxon>Diplogasteroidea</taxon>
        <taxon>Neodiplogasteridae</taxon>
        <taxon>Pristionchus</taxon>
    </lineage>
</organism>
<proteinExistence type="predicted"/>
<dbReference type="EnsemblMetazoa" id="PPA44395.1">
    <property type="protein sequence ID" value="PPA44395.1"/>
    <property type="gene ID" value="WBGene00282764"/>
</dbReference>
<accession>A0A2A6BF57</accession>
<dbReference type="AlphaFoldDB" id="A0A2A6BF57"/>
<evidence type="ECO:0000313" key="2">
    <source>
        <dbReference type="Proteomes" id="UP000005239"/>
    </source>
</evidence>
<gene>
    <name evidence="1" type="primary">WBGene00282764</name>
</gene>
<reference evidence="1" key="2">
    <citation type="submission" date="2022-06" db="UniProtKB">
        <authorList>
            <consortium name="EnsemblMetazoa"/>
        </authorList>
    </citation>
    <scope>IDENTIFICATION</scope>
    <source>
        <strain evidence="1">PS312</strain>
    </source>
</reference>
<accession>A0A8R1UZ68</accession>
<keyword evidence="2" id="KW-1185">Reference proteome</keyword>